<evidence type="ECO:0000313" key="2">
    <source>
        <dbReference type="EMBL" id="SCE81033.1"/>
    </source>
</evidence>
<sequence length="230" mass="25058">MFTERAERIVDALLESRPELASGAGDHRYDDRLPDWSADTVAADRRMLTEAAHALAEVDGDSLPVEESVDHALLTALVDRELFESTEIRAHEWDPLRHNPGLLLHAVLSRPYAPVEVRLTHLAGRLSAVPDALATARATLRDMPRIHAETAVGQFTGTAALVRQEVPALLAQAPRSAAGWSRRRGRRWPRWRSSRTGCGPGWPPTTDRARIPGSAAAGGRPGSGTPWTPS</sequence>
<dbReference type="EMBL" id="LT607413">
    <property type="protein sequence ID" value="SCE81033.1"/>
    <property type="molecule type" value="Genomic_DNA"/>
</dbReference>
<dbReference type="AlphaFoldDB" id="A0A1C4VAG4"/>
<reference evidence="3" key="1">
    <citation type="submission" date="2016-06" db="EMBL/GenBank/DDBJ databases">
        <authorList>
            <person name="Varghese N."/>
            <person name="Submissions Spin"/>
        </authorList>
    </citation>
    <scope>NUCLEOTIDE SEQUENCE [LARGE SCALE GENOMIC DNA]</scope>
    <source>
        <strain evidence="3">DSM 43816</strain>
    </source>
</reference>
<dbReference type="InterPro" id="IPR010281">
    <property type="entry name" value="DUF885"/>
</dbReference>
<proteinExistence type="predicted"/>
<evidence type="ECO:0000256" key="1">
    <source>
        <dbReference type="SAM" id="MobiDB-lite"/>
    </source>
</evidence>
<keyword evidence="3" id="KW-1185">Reference proteome</keyword>
<evidence type="ECO:0000313" key="3">
    <source>
        <dbReference type="Proteomes" id="UP000198253"/>
    </source>
</evidence>
<feature type="compositionally biased region" description="Basic residues" evidence="1">
    <location>
        <begin position="181"/>
        <end position="193"/>
    </location>
</feature>
<organism evidence="2 3">
    <name type="scientific">Micromonospora echinospora</name>
    <name type="common">Micromonospora purpurea</name>
    <dbReference type="NCBI Taxonomy" id="1877"/>
    <lineage>
        <taxon>Bacteria</taxon>
        <taxon>Bacillati</taxon>
        <taxon>Actinomycetota</taxon>
        <taxon>Actinomycetes</taxon>
        <taxon>Micromonosporales</taxon>
        <taxon>Micromonosporaceae</taxon>
        <taxon>Micromonospora</taxon>
    </lineage>
</organism>
<feature type="region of interest" description="Disordered" evidence="1">
    <location>
        <begin position="181"/>
        <end position="230"/>
    </location>
</feature>
<name>A0A1C4VAG4_MICEC</name>
<evidence type="ECO:0008006" key="4">
    <source>
        <dbReference type="Google" id="ProtNLM"/>
    </source>
</evidence>
<dbReference type="Pfam" id="PF05960">
    <property type="entry name" value="DUF885"/>
    <property type="match status" value="1"/>
</dbReference>
<protein>
    <recommendedName>
        <fullName evidence="4">DUF885 domain-containing protein</fullName>
    </recommendedName>
</protein>
<dbReference type="Proteomes" id="UP000198253">
    <property type="component" value="Chromosome I"/>
</dbReference>
<dbReference type="InParanoid" id="A0A1C4VAG4"/>
<accession>A0A1C4VAG4</accession>
<gene>
    <name evidence="2" type="ORF">GA0070618_1096</name>
</gene>